<protein>
    <recommendedName>
        <fullName evidence="3">histidine kinase</fullName>
        <ecNumber evidence="3">2.7.13.3</ecNumber>
    </recommendedName>
</protein>
<evidence type="ECO:0000256" key="3">
    <source>
        <dbReference type="ARBA" id="ARBA00012438"/>
    </source>
</evidence>
<feature type="domain" description="Histidine kinase" evidence="9">
    <location>
        <begin position="249"/>
        <end position="464"/>
    </location>
</feature>
<dbReference type="Gene3D" id="1.10.287.130">
    <property type="match status" value="1"/>
</dbReference>
<dbReference type="Gene3D" id="3.30.565.10">
    <property type="entry name" value="Histidine kinase-like ATPase, C-terminal domain"/>
    <property type="match status" value="1"/>
</dbReference>
<dbReference type="SUPFAM" id="SSF47384">
    <property type="entry name" value="Homodimeric domain of signal transducing histidine kinase"/>
    <property type="match status" value="1"/>
</dbReference>
<sequence length="473" mass="55035">MKNKTIKKDFYTLVLKIVIYTIISTALTYIFVLTTMYFTNARTTDYYMKYIHEIEEEVKEKGDRILDGNIIDVKKYNEDIQGEVVDLEGNHLYGEIGVKNNNFNVLDSINQDKYSNNYIYRYVGIMKDNNIKAIYIIKAPFSFIKNNFQSNKGTIIIYLVALLSPIIFFIIYLFLFTSKLYKSIYKNMDILLKGCEKISKGDFDFYVNGVQGLEFNEIQKSFNTMVKVLNVNIEELSKLDEERKIMISSVAHDIRTPITVIKGQIEIIEDLKDIPGYDINENMEIINKNCDKMTNLTDNLALFYKVDGECFLLRNEEIDLMKFLIDKELEIKNISKNEEIDIIFKIDLSKQKYILDSTMLTRVLDNIIFNSLRFTNQGNITLKVYDEPSTKKVKFECSDTGTGFKEKDPSKLFNAFYQNENYKNHFGLGLYISKKIVNNYNGTIKAYNNNLGGATIEFHILELKEHNNPLKAK</sequence>
<dbReference type="InterPro" id="IPR004358">
    <property type="entry name" value="Sig_transdc_His_kin-like_C"/>
</dbReference>
<dbReference type="Pfam" id="PF02518">
    <property type="entry name" value="HATPase_c"/>
    <property type="match status" value="1"/>
</dbReference>
<dbReference type="GO" id="GO:0016301">
    <property type="term" value="F:kinase activity"/>
    <property type="evidence" value="ECO:0007669"/>
    <property type="project" value="UniProtKB-KW"/>
</dbReference>
<dbReference type="InterPro" id="IPR003661">
    <property type="entry name" value="HisK_dim/P_dom"/>
</dbReference>
<keyword evidence="4" id="KW-0597">Phosphoprotein</keyword>
<name>A0ABT7EBB9_9FIRM</name>
<dbReference type="PROSITE" id="PS50109">
    <property type="entry name" value="HIS_KIN"/>
    <property type="match status" value="1"/>
</dbReference>
<evidence type="ECO:0000313" key="10">
    <source>
        <dbReference type="EMBL" id="MDK2564229.1"/>
    </source>
</evidence>
<dbReference type="PANTHER" id="PTHR45453">
    <property type="entry name" value="PHOSPHATE REGULON SENSOR PROTEIN PHOR"/>
    <property type="match status" value="1"/>
</dbReference>
<dbReference type="CDD" id="cd00082">
    <property type="entry name" value="HisKA"/>
    <property type="match status" value="1"/>
</dbReference>
<dbReference type="PANTHER" id="PTHR45453:SF1">
    <property type="entry name" value="PHOSPHATE REGULON SENSOR PROTEIN PHOR"/>
    <property type="match status" value="1"/>
</dbReference>
<keyword evidence="6 10" id="KW-0418">Kinase</keyword>
<evidence type="ECO:0000259" key="9">
    <source>
        <dbReference type="PROSITE" id="PS50109"/>
    </source>
</evidence>
<evidence type="ECO:0000256" key="4">
    <source>
        <dbReference type="ARBA" id="ARBA00022553"/>
    </source>
</evidence>
<keyword evidence="8" id="KW-1133">Transmembrane helix</keyword>
<organism evidence="10 11">
    <name type="scientific">Romboutsia sedimentorum</name>
    <dbReference type="NCBI Taxonomy" id="1368474"/>
    <lineage>
        <taxon>Bacteria</taxon>
        <taxon>Bacillati</taxon>
        <taxon>Bacillota</taxon>
        <taxon>Clostridia</taxon>
        <taxon>Peptostreptococcales</taxon>
        <taxon>Peptostreptococcaceae</taxon>
        <taxon>Romboutsia</taxon>
    </lineage>
</organism>
<keyword evidence="11" id="KW-1185">Reference proteome</keyword>
<evidence type="ECO:0000256" key="7">
    <source>
        <dbReference type="ARBA" id="ARBA00023012"/>
    </source>
</evidence>
<feature type="transmembrane region" description="Helical" evidence="8">
    <location>
        <begin position="155"/>
        <end position="176"/>
    </location>
</feature>
<comment type="caution">
    <text evidence="10">The sequence shown here is derived from an EMBL/GenBank/DDBJ whole genome shotgun (WGS) entry which is preliminary data.</text>
</comment>
<evidence type="ECO:0000256" key="2">
    <source>
        <dbReference type="ARBA" id="ARBA00004370"/>
    </source>
</evidence>
<dbReference type="InterPro" id="IPR005467">
    <property type="entry name" value="His_kinase_dom"/>
</dbReference>
<dbReference type="PRINTS" id="PR00344">
    <property type="entry name" value="BCTRLSENSOR"/>
</dbReference>
<dbReference type="InterPro" id="IPR003594">
    <property type="entry name" value="HATPase_dom"/>
</dbReference>
<evidence type="ECO:0000313" key="11">
    <source>
        <dbReference type="Proteomes" id="UP001301012"/>
    </source>
</evidence>
<dbReference type="RefSeq" id="WP_284133159.1">
    <property type="nucleotide sequence ID" value="NZ_JASKYM010000006.1"/>
</dbReference>
<keyword evidence="5" id="KW-0808">Transferase</keyword>
<dbReference type="InterPro" id="IPR050351">
    <property type="entry name" value="BphY/WalK/GraS-like"/>
</dbReference>
<gene>
    <name evidence="10" type="ORF">QOZ84_11770</name>
</gene>
<keyword evidence="7" id="KW-0902">Two-component regulatory system</keyword>
<accession>A0ABT7EBB9</accession>
<dbReference type="InterPro" id="IPR036097">
    <property type="entry name" value="HisK_dim/P_sf"/>
</dbReference>
<dbReference type="Pfam" id="PF00512">
    <property type="entry name" value="HisKA"/>
    <property type="match status" value="1"/>
</dbReference>
<feature type="transmembrane region" description="Helical" evidence="8">
    <location>
        <begin position="12"/>
        <end position="38"/>
    </location>
</feature>
<dbReference type="SMART" id="SM00388">
    <property type="entry name" value="HisKA"/>
    <property type="match status" value="1"/>
</dbReference>
<evidence type="ECO:0000256" key="1">
    <source>
        <dbReference type="ARBA" id="ARBA00000085"/>
    </source>
</evidence>
<dbReference type="Gene3D" id="6.10.340.10">
    <property type="match status" value="1"/>
</dbReference>
<evidence type="ECO:0000256" key="6">
    <source>
        <dbReference type="ARBA" id="ARBA00022777"/>
    </source>
</evidence>
<evidence type="ECO:0000256" key="5">
    <source>
        <dbReference type="ARBA" id="ARBA00022679"/>
    </source>
</evidence>
<comment type="subcellular location">
    <subcellularLocation>
        <location evidence="2">Membrane</location>
    </subcellularLocation>
</comment>
<evidence type="ECO:0000256" key="8">
    <source>
        <dbReference type="SAM" id="Phobius"/>
    </source>
</evidence>
<keyword evidence="8" id="KW-0812">Transmembrane</keyword>
<dbReference type="InterPro" id="IPR036890">
    <property type="entry name" value="HATPase_C_sf"/>
</dbReference>
<dbReference type="Proteomes" id="UP001301012">
    <property type="component" value="Unassembled WGS sequence"/>
</dbReference>
<dbReference type="SUPFAM" id="SSF55874">
    <property type="entry name" value="ATPase domain of HSP90 chaperone/DNA topoisomerase II/histidine kinase"/>
    <property type="match status" value="1"/>
</dbReference>
<dbReference type="EMBL" id="JASKYM010000006">
    <property type="protein sequence ID" value="MDK2564229.1"/>
    <property type="molecule type" value="Genomic_DNA"/>
</dbReference>
<comment type="catalytic activity">
    <reaction evidence="1">
        <text>ATP + protein L-histidine = ADP + protein N-phospho-L-histidine.</text>
        <dbReference type="EC" id="2.7.13.3"/>
    </reaction>
</comment>
<proteinExistence type="predicted"/>
<dbReference type="EC" id="2.7.13.3" evidence="3"/>
<dbReference type="SMART" id="SM00387">
    <property type="entry name" value="HATPase_c"/>
    <property type="match status" value="1"/>
</dbReference>
<reference evidence="10 11" key="1">
    <citation type="submission" date="2023-05" db="EMBL/GenBank/DDBJ databases">
        <title>Rombocin, a short stable natural nisin variant, displays selective antimicrobial activity against Listeria monocytogenes and employs dual mode of action to kill target bacterial strains.</title>
        <authorList>
            <person name="Wambui J."/>
            <person name="Stephan R."/>
            <person name="Kuipers O.P."/>
        </authorList>
    </citation>
    <scope>NUCLEOTIDE SEQUENCE [LARGE SCALE GENOMIC DNA]</scope>
    <source>
        <strain evidence="10 11">RC002</strain>
    </source>
</reference>
<keyword evidence="8" id="KW-0472">Membrane</keyword>